<dbReference type="GO" id="GO:0005886">
    <property type="term" value="C:plasma membrane"/>
    <property type="evidence" value="ECO:0007669"/>
    <property type="project" value="TreeGrafter"/>
</dbReference>
<dbReference type="PANTHER" id="PTHR13335">
    <property type="entry name" value="TARGET OF RAPAMYCIN COMPLEX 2 SUBUNIT MAPKAP1"/>
    <property type="match status" value="1"/>
</dbReference>
<dbReference type="InParanoid" id="A0A7R8V0B0"/>
<accession>A0A7R8V0B0</accession>
<dbReference type="GO" id="GO:0005546">
    <property type="term" value="F:phosphatidylinositol-4,5-bisphosphate binding"/>
    <property type="evidence" value="ECO:0007669"/>
    <property type="project" value="TreeGrafter"/>
</dbReference>
<evidence type="ECO:0008006" key="7">
    <source>
        <dbReference type="Google" id="ProtNLM"/>
    </source>
</evidence>
<dbReference type="Pfam" id="PF05422">
    <property type="entry name" value="SIN1"/>
    <property type="match status" value="1"/>
</dbReference>
<dbReference type="Gene3D" id="2.30.29.30">
    <property type="entry name" value="Pleckstrin-homology domain (PH domain)/Phosphotyrosine-binding domain (PTB)"/>
    <property type="match status" value="1"/>
</dbReference>
<dbReference type="InterPro" id="IPR008828">
    <property type="entry name" value="Sin1/Avo1"/>
</dbReference>
<dbReference type="OrthoDB" id="241990at2759"/>
<reference evidence="5 6" key="1">
    <citation type="submission" date="2020-11" db="EMBL/GenBank/DDBJ databases">
        <authorList>
            <person name="Wallbank WR R."/>
            <person name="Pardo Diaz C."/>
            <person name="Kozak K."/>
            <person name="Martin S."/>
            <person name="Jiggins C."/>
            <person name="Moest M."/>
            <person name="Warren A I."/>
            <person name="Generalovic N T."/>
            <person name="Byers J.R.P. K."/>
            <person name="Montejo-Kovacevich G."/>
            <person name="Yen C E."/>
        </authorList>
    </citation>
    <scope>NUCLEOTIDE SEQUENCE [LARGE SCALE GENOMIC DNA]</scope>
</reference>
<evidence type="ECO:0000256" key="1">
    <source>
        <dbReference type="ARBA" id="ARBA00009407"/>
    </source>
</evidence>
<dbReference type="Proteomes" id="UP000594454">
    <property type="component" value="Chromosome 5"/>
</dbReference>
<proteinExistence type="inferred from homology"/>
<dbReference type="OMA" id="NAKFWPQ"/>
<comment type="similarity">
    <text evidence="1">Belongs to the SIN1 family.</text>
</comment>
<feature type="domain" description="SIN1-type PH" evidence="4">
    <location>
        <begin position="342"/>
        <end position="478"/>
    </location>
</feature>
<gene>
    <name evidence="5" type="ORF">HERILL_LOCUS12949</name>
</gene>
<dbReference type="GO" id="GO:0031932">
    <property type="term" value="C:TORC2 complex"/>
    <property type="evidence" value="ECO:0007669"/>
    <property type="project" value="InterPro"/>
</dbReference>
<dbReference type="EMBL" id="LR899013">
    <property type="protein sequence ID" value="CAD7090470.1"/>
    <property type="molecule type" value="Genomic_DNA"/>
</dbReference>
<dbReference type="InterPro" id="IPR011993">
    <property type="entry name" value="PH-like_dom_sf"/>
</dbReference>
<evidence type="ECO:0000313" key="5">
    <source>
        <dbReference type="EMBL" id="CAD7090470.1"/>
    </source>
</evidence>
<dbReference type="GO" id="GO:0005737">
    <property type="term" value="C:cytoplasm"/>
    <property type="evidence" value="ECO:0007669"/>
    <property type="project" value="TreeGrafter"/>
</dbReference>
<dbReference type="PANTHER" id="PTHR13335:SF1">
    <property type="entry name" value="TARGET OF RAPAMYCIN COMPLEX 2 SUBUNIT MAPKAP1"/>
    <property type="match status" value="1"/>
</dbReference>
<evidence type="ECO:0000313" key="6">
    <source>
        <dbReference type="Proteomes" id="UP000594454"/>
    </source>
</evidence>
<dbReference type="InterPro" id="IPR032679">
    <property type="entry name" value="Sin1_N"/>
</dbReference>
<sequence length="507" mass="57517">MATYNNRHWLLCHIRNSCISTDDTGMCEAVMLSDDLAKHFLKRGQQKKVEETAEGAAYRTEDLAKFVCYPGLDQSDDEDLDPASQSFDIQVFPEIGSHRYRTNTAQKLEKMNQARRKAARIRSVKVDDSTVSEATDTDIFERKEVKQTQAPDDVSKKPPISRLSEQLTMCPKQSQNKFLQYARFDGTSQTGIATKNLSIFLTMLPENLRNFPMKVCVAANATIEEVIGYICYKCSIQYPDIQLQSARNYGLYLTEEDGEIDMDLPPLDLREPCAKFGFTHLALTVRKPIAQVVIDYRSLSMTSEMESASEAAVAAIRSISNSHSDGDMARMLGHNSKIEAPLYKTYNLNLIHGPFKTKVQLGISGERIEIDPVRVQNSRFFKFRPVNFNIESVAYCEVVEKHPMKAQIRLWYVVNPQSKNFTDVMPNTSQNYLSSNTSSASPLHLNLAPAADNFKSYVFETDAVTANEINSKINFLLEVRSSAIRREFLFIKEKKRERPLTKKVFGK</sequence>
<evidence type="ECO:0000259" key="2">
    <source>
        <dbReference type="Pfam" id="PF05422"/>
    </source>
</evidence>
<keyword evidence="6" id="KW-1185">Reference proteome</keyword>
<dbReference type="FunCoup" id="A0A7R8V0B0">
    <property type="interactions" value="1822"/>
</dbReference>
<dbReference type="AlphaFoldDB" id="A0A7R8V0B0"/>
<feature type="domain" description="CRIM" evidence="3">
    <location>
        <begin position="161"/>
        <end position="284"/>
    </location>
</feature>
<feature type="domain" description="Sin1 N-terminal" evidence="2">
    <location>
        <begin position="19"/>
        <end position="145"/>
    </location>
</feature>
<dbReference type="InterPro" id="IPR031313">
    <property type="entry name" value="Sin1_PH_dom"/>
</dbReference>
<dbReference type="Pfam" id="PF16978">
    <property type="entry name" value="CRIM"/>
    <property type="match status" value="1"/>
</dbReference>
<dbReference type="GO" id="GO:0038203">
    <property type="term" value="P:TORC2 signaling"/>
    <property type="evidence" value="ECO:0007669"/>
    <property type="project" value="TreeGrafter"/>
</dbReference>
<name>A0A7R8V0B0_HERIL</name>
<protein>
    <recommendedName>
        <fullName evidence="7">Stress-activated map kinase-interacting protein 1</fullName>
    </recommendedName>
</protein>
<evidence type="ECO:0000259" key="4">
    <source>
        <dbReference type="Pfam" id="PF16979"/>
    </source>
</evidence>
<dbReference type="Pfam" id="PF16979">
    <property type="entry name" value="SIN1_PH"/>
    <property type="match status" value="1"/>
</dbReference>
<dbReference type="InterPro" id="IPR031567">
    <property type="entry name" value="CRIM_dom"/>
</dbReference>
<evidence type="ECO:0000259" key="3">
    <source>
        <dbReference type="Pfam" id="PF16978"/>
    </source>
</evidence>
<organism evidence="5 6">
    <name type="scientific">Hermetia illucens</name>
    <name type="common">Black soldier fly</name>
    <dbReference type="NCBI Taxonomy" id="343691"/>
    <lineage>
        <taxon>Eukaryota</taxon>
        <taxon>Metazoa</taxon>
        <taxon>Ecdysozoa</taxon>
        <taxon>Arthropoda</taxon>
        <taxon>Hexapoda</taxon>
        <taxon>Insecta</taxon>
        <taxon>Pterygota</taxon>
        <taxon>Neoptera</taxon>
        <taxon>Endopterygota</taxon>
        <taxon>Diptera</taxon>
        <taxon>Brachycera</taxon>
        <taxon>Stratiomyomorpha</taxon>
        <taxon>Stratiomyidae</taxon>
        <taxon>Hermetiinae</taxon>
        <taxon>Hermetia</taxon>
    </lineage>
</organism>